<name>A0ABT2FML3_9GAMM</name>
<keyword evidence="13" id="KW-1185">Reference proteome</keyword>
<comment type="similarity">
    <text evidence="10">Belongs to the dus family.</text>
</comment>
<dbReference type="InterPro" id="IPR018517">
    <property type="entry name" value="tRNA_hU_synthase_CS"/>
</dbReference>
<evidence type="ECO:0000259" key="11">
    <source>
        <dbReference type="Pfam" id="PF01207"/>
    </source>
</evidence>
<dbReference type="RefSeq" id="WP_275297439.1">
    <property type="nucleotide sequence ID" value="NZ_JAKOGG010000010.1"/>
</dbReference>
<keyword evidence="2 9" id="KW-0820">tRNA-binding</keyword>
<evidence type="ECO:0000313" key="13">
    <source>
        <dbReference type="Proteomes" id="UP001201549"/>
    </source>
</evidence>
<comment type="caution">
    <text evidence="12">The sequence shown here is derived from an EMBL/GenBank/DDBJ whole genome shotgun (WGS) entry which is preliminary data.</text>
</comment>
<evidence type="ECO:0000256" key="9">
    <source>
        <dbReference type="HAMAP-Rule" id="MF_02041"/>
    </source>
</evidence>
<evidence type="ECO:0000256" key="8">
    <source>
        <dbReference type="ARBA" id="ARBA00023002"/>
    </source>
</evidence>
<comment type="similarity">
    <text evidence="9">Belongs to the Dus family. DusA subfamily.</text>
</comment>
<comment type="catalytic activity">
    <reaction evidence="9">
        <text>5,6-dihydrouridine(20) in tRNA + NAD(+) = uridine(20) in tRNA + NADH + H(+)</text>
        <dbReference type="Rhea" id="RHEA:53340"/>
        <dbReference type="Rhea" id="RHEA-COMP:13533"/>
        <dbReference type="Rhea" id="RHEA-COMP:13534"/>
        <dbReference type="ChEBI" id="CHEBI:15378"/>
        <dbReference type="ChEBI" id="CHEBI:57540"/>
        <dbReference type="ChEBI" id="CHEBI:57945"/>
        <dbReference type="ChEBI" id="CHEBI:65315"/>
        <dbReference type="ChEBI" id="CHEBI:74443"/>
        <dbReference type="EC" id="1.3.1.91"/>
    </reaction>
</comment>
<evidence type="ECO:0000256" key="10">
    <source>
        <dbReference type="PIRNR" id="PIRNR006621"/>
    </source>
</evidence>
<dbReference type="NCBIfam" id="NF008774">
    <property type="entry name" value="PRK11815.1"/>
    <property type="match status" value="1"/>
</dbReference>
<keyword evidence="5 9" id="KW-0819">tRNA processing</keyword>
<dbReference type="Gene3D" id="3.20.20.70">
    <property type="entry name" value="Aldolase class I"/>
    <property type="match status" value="1"/>
</dbReference>
<comment type="function">
    <text evidence="9">Catalyzes the synthesis of 5,6-dihydrouridine (D), a modified base found in the D-loop of most tRNAs, via the reduction of the C5-C6 double bond in target uridines. Specifically modifies U20 and U20a in tRNAs.</text>
</comment>
<dbReference type="InterPro" id="IPR001269">
    <property type="entry name" value="DUS_fam"/>
</dbReference>
<keyword evidence="8 9" id="KW-0560">Oxidoreductase</keyword>
<protein>
    <recommendedName>
        <fullName evidence="9">tRNA-dihydrouridine(20/20a) synthase</fullName>
        <ecNumber evidence="9">1.3.1.91</ecNumber>
    </recommendedName>
    <alternativeName>
        <fullName evidence="9">U20-specific dihydrouridine synthase</fullName>
        <shortName evidence="9">U20-specific Dus</shortName>
    </alternativeName>
    <alternativeName>
        <fullName evidence="9">tRNA-dihydrouridine synthase A</fullName>
    </alternativeName>
</protein>
<keyword evidence="6 9" id="KW-0521">NADP</keyword>
<dbReference type="InterPro" id="IPR035587">
    <property type="entry name" value="DUS-like_FMN-bd"/>
</dbReference>
<comment type="catalytic activity">
    <reaction evidence="9">
        <text>5,6-dihydrouridine(20a) in tRNA + NADP(+) = uridine(20a) in tRNA + NADPH + H(+)</text>
        <dbReference type="Rhea" id="RHEA:53344"/>
        <dbReference type="Rhea" id="RHEA-COMP:13535"/>
        <dbReference type="Rhea" id="RHEA-COMP:13536"/>
        <dbReference type="ChEBI" id="CHEBI:15378"/>
        <dbReference type="ChEBI" id="CHEBI:57783"/>
        <dbReference type="ChEBI" id="CHEBI:58349"/>
        <dbReference type="ChEBI" id="CHEBI:65315"/>
        <dbReference type="ChEBI" id="CHEBI:74443"/>
    </reaction>
</comment>
<sequence length="331" mass="37333">MPQPLHHYRRFSIAPMLEWTDRHYRYFARLMSSQTLLYTEMVTTGAILFGKGDYLEYNTEEHPLALQLGGSDPQALAQCAKLAAERGYDEINLNVGCPSDRVQNGRFGACLMAEPQLVADCVKAMQDVVDIPVTVKTRIGIDEQDSYPFLTDFIDTVSATGCNTFIIHARKAWLNGLSPKENREIPPLDYPRVYQLKQDFPQLNISVNGGIKSFEEMATHLEQLDGVMVGREAYQNPYLLAEVDQRLYGIDKPTLTRDEVVDLMLPYIERHLQQGGRLNHITRHMTGLYQGIAGGRRWRRYLSENAHKADAGIEVVLAARDSVSSFPPSVG</sequence>
<feature type="site" description="Interacts with tRNA; defines subfamily-specific binding signature" evidence="9">
    <location>
        <position position="296"/>
    </location>
</feature>
<evidence type="ECO:0000256" key="2">
    <source>
        <dbReference type="ARBA" id="ARBA00022555"/>
    </source>
</evidence>
<dbReference type="HAMAP" id="MF_02041">
    <property type="entry name" value="DusA_subfam"/>
    <property type="match status" value="1"/>
</dbReference>
<accession>A0ABT2FML3</accession>
<comment type="catalytic activity">
    <reaction evidence="9">
        <text>5,6-dihydrouridine(20a) in tRNA + NAD(+) = uridine(20a) in tRNA + NADH + H(+)</text>
        <dbReference type="Rhea" id="RHEA:53348"/>
        <dbReference type="Rhea" id="RHEA-COMP:13535"/>
        <dbReference type="Rhea" id="RHEA-COMP:13536"/>
        <dbReference type="ChEBI" id="CHEBI:15378"/>
        <dbReference type="ChEBI" id="CHEBI:57540"/>
        <dbReference type="ChEBI" id="CHEBI:57945"/>
        <dbReference type="ChEBI" id="CHEBI:65315"/>
        <dbReference type="ChEBI" id="CHEBI:74443"/>
    </reaction>
</comment>
<dbReference type="PANTHER" id="PTHR42907:SF1">
    <property type="entry name" value="FMN-LINKED OXIDOREDUCTASES SUPERFAMILY PROTEIN"/>
    <property type="match status" value="1"/>
</dbReference>
<evidence type="ECO:0000313" key="12">
    <source>
        <dbReference type="EMBL" id="MCS4557574.1"/>
    </source>
</evidence>
<feature type="binding site" evidence="9">
    <location>
        <begin position="15"/>
        <end position="17"/>
    </location>
    <ligand>
        <name>FMN</name>
        <dbReference type="ChEBI" id="CHEBI:58210"/>
    </ligand>
</feature>
<feature type="site" description="Interacts with tRNA; defines subfamily-specific binding signature" evidence="9">
    <location>
        <position position="180"/>
    </location>
</feature>
<proteinExistence type="inferred from homology"/>
<dbReference type="CDD" id="cd02801">
    <property type="entry name" value="DUS_like_FMN"/>
    <property type="match status" value="1"/>
</dbReference>
<reference evidence="12 13" key="1">
    <citation type="submission" date="2022-02" db="EMBL/GenBank/DDBJ databases">
        <authorList>
            <person name="Zhuang L."/>
        </authorList>
    </citation>
    <scope>NUCLEOTIDE SEQUENCE [LARGE SCALE GENOMIC DNA]</scope>
    <source>
        <strain evidence="12 13">C32</strain>
    </source>
</reference>
<keyword evidence="4 9" id="KW-0288">FMN</keyword>
<feature type="binding site" evidence="9">
    <location>
        <begin position="230"/>
        <end position="231"/>
    </location>
    <ligand>
        <name>FMN</name>
        <dbReference type="ChEBI" id="CHEBI:58210"/>
    </ligand>
</feature>
<dbReference type="EMBL" id="JAKOGG010000010">
    <property type="protein sequence ID" value="MCS4557574.1"/>
    <property type="molecule type" value="Genomic_DNA"/>
</dbReference>
<dbReference type="SUPFAM" id="SSF51395">
    <property type="entry name" value="FMN-linked oxidoreductases"/>
    <property type="match status" value="1"/>
</dbReference>
<dbReference type="PIRSF" id="PIRSF006621">
    <property type="entry name" value="Dus"/>
    <property type="match status" value="1"/>
</dbReference>
<comment type="catalytic activity">
    <reaction evidence="9">
        <text>5,6-dihydrouridine(20) in tRNA + NADP(+) = uridine(20) in tRNA + NADPH + H(+)</text>
        <dbReference type="Rhea" id="RHEA:53336"/>
        <dbReference type="Rhea" id="RHEA-COMP:13533"/>
        <dbReference type="Rhea" id="RHEA-COMP:13534"/>
        <dbReference type="ChEBI" id="CHEBI:15378"/>
        <dbReference type="ChEBI" id="CHEBI:57783"/>
        <dbReference type="ChEBI" id="CHEBI:58349"/>
        <dbReference type="ChEBI" id="CHEBI:65315"/>
        <dbReference type="ChEBI" id="CHEBI:74443"/>
        <dbReference type="EC" id="1.3.1.91"/>
    </reaction>
</comment>
<keyword evidence="3 9" id="KW-0285">Flavoprotein</keyword>
<gene>
    <name evidence="9 12" type="primary">dusA</name>
    <name evidence="12" type="ORF">L9G74_14080</name>
</gene>
<reference evidence="13" key="2">
    <citation type="submission" date="2023-07" db="EMBL/GenBank/DDBJ databases">
        <title>Shewanella mangrovi sp. nov., an acetaldehyde- degrading bacterium isolated from mangrove sediment.</title>
        <authorList>
            <person name="Liu Y."/>
        </authorList>
    </citation>
    <scope>NUCLEOTIDE SEQUENCE [LARGE SCALE GENOMIC DNA]</scope>
    <source>
        <strain evidence="13">C32</strain>
    </source>
</reference>
<dbReference type="Gene3D" id="1.20.120.1460">
    <property type="match status" value="1"/>
</dbReference>
<feature type="binding site" evidence="9">
    <location>
        <begin position="208"/>
        <end position="210"/>
    </location>
    <ligand>
        <name>FMN</name>
        <dbReference type="ChEBI" id="CHEBI:58210"/>
    </ligand>
</feature>
<dbReference type="InterPro" id="IPR013785">
    <property type="entry name" value="Aldolase_TIM"/>
</dbReference>
<organism evidence="12 13">
    <name type="scientific">Shewanella electrica</name>
    <dbReference type="NCBI Taxonomy" id="515560"/>
    <lineage>
        <taxon>Bacteria</taxon>
        <taxon>Pseudomonadati</taxon>
        <taxon>Pseudomonadota</taxon>
        <taxon>Gammaproteobacteria</taxon>
        <taxon>Alteromonadales</taxon>
        <taxon>Shewanellaceae</taxon>
        <taxon>Shewanella</taxon>
    </lineage>
</organism>
<feature type="binding site" evidence="9">
    <location>
        <position position="168"/>
    </location>
    <ligand>
        <name>FMN</name>
        <dbReference type="ChEBI" id="CHEBI:58210"/>
    </ligand>
</feature>
<dbReference type="PANTHER" id="PTHR42907">
    <property type="entry name" value="FMN-LINKED OXIDOREDUCTASES SUPERFAMILY PROTEIN"/>
    <property type="match status" value="1"/>
</dbReference>
<feature type="site" description="Interacts with tRNA" evidence="9">
    <location>
        <position position="94"/>
    </location>
</feature>
<feature type="active site" description="Proton donor" evidence="9">
    <location>
        <position position="97"/>
    </location>
</feature>
<evidence type="ECO:0000256" key="5">
    <source>
        <dbReference type="ARBA" id="ARBA00022694"/>
    </source>
</evidence>
<evidence type="ECO:0000256" key="7">
    <source>
        <dbReference type="ARBA" id="ARBA00022884"/>
    </source>
</evidence>
<comment type="cofactor">
    <cofactor evidence="1 9 10">
        <name>FMN</name>
        <dbReference type="ChEBI" id="CHEBI:58210"/>
    </cofactor>
</comment>
<dbReference type="GO" id="GO:0102264">
    <property type="term" value="F:tRNA-dihydrouridine20 synthase activity"/>
    <property type="evidence" value="ECO:0007669"/>
    <property type="project" value="UniProtKB-EC"/>
</dbReference>
<dbReference type="PROSITE" id="PS01136">
    <property type="entry name" value="UPF0034"/>
    <property type="match status" value="1"/>
</dbReference>
<dbReference type="InterPro" id="IPR004653">
    <property type="entry name" value="DusA"/>
</dbReference>
<feature type="site" description="Interacts with tRNA" evidence="9">
    <location>
        <position position="183"/>
    </location>
</feature>
<evidence type="ECO:0000256" key="6">
    <source>
        <dbReference type="ARBA" id="ARBA00022857"/>
    </source>
</evidence>
<dbReference type="NCBIfam" id="TIGR00742">
    <property type="entry name" value="yjbN"/>
    <property type="match status" value="1"/>
</dbReference>
<evidence type="ECO:0000256" key="3">
    <source>
        <dbReference type="ARBA" id="ARBA00022630"/>
    </source>
</evidence>
<dbReference type="EC" id="1.3.1.91" evidence="9"/>
<dbReference type="Proteomes" id="UP001201549">
    <property type="component" value="Unassembled WGS sequence"/>
</dbReference>
<feature type="binding site" evidence="9">
    <location>
        <position position="67"/>
    </location>
    <ligand>
        <name>FMN</name>
        <dbReference type="ChEBI" id="CHEBI:58210"/>
    </ligand>
</feature>
<keyword evidence="7 9" id="KW-0694">RNA-binding</keyword>
<feature type="binding site" evidence="9">
    <location>
        <position position="136"/>
    </location>
    <ligand>
        <name>FMN</name>
        <dbReference type="ChEBI" id="CHEBI:58210"/>
    </ligand>
</feature>
<feature type="site" description="Interacts with tRNA; defines subfamily-specific binding signature" evidence="9">
    <location>
        <position position="299"/>
    </location>
</feature>
<dbReference type="Pfam" id="PF01207">
    <property type="entry name" value="Dus"/>
    <property type="match status" value="1"/>
</dbReference>
<feature type="domain" description="DUS-like FMN-binding" evidence="11">
    <location>
        <begin position="13"/>
        <end position="319"/>
    </location>
</feature>
<evidence type="ECO:0000256" key="1">
    <source>
        <dbReference type="ARBA" id="ARBA00001917"/>
    </source>
</evidence>
<evidence type="ECO:0000256" key="4">
    <source>
        <dbReference type="ARBA" id="ARBA00022643"/>
    </source>
</evidence>